<gene>
    <name evidence="2" type="ORF">C7431_101266</name>
</gene>
<dbReference type="EMBL" id="QGHF01000001">
    <property type="protein sequence ID" value="PWL00460.1"/>
    <property type="molecule type" value="Genomic_DNA"/>
</dbReference>
<accession>A0A2V2BMD9</accession>
<name>A0A2V2BMD9_9GAMM</name>
<feature type="domain" description="Tlde1" evidence="1">
    <location>
        <begin position="27"/>
        <end position="150"/>
    </location>
</feature>
<dbReference type="InterPro" id="IPR021225">
    <property type="entry name" value="Tlde1_dom"/>
</dbReference>
<dbReference type="Pfam" id="PF10908">
    <property type="entry name" value="Tlde1_dom"/>
    <property type="match status" value="1"/>
</dbReference>
<proteinExistence type="predicted"/>
<reference evidence="2 3" key="1">
    <citation type="submission" date="2018-05" db="EMBL/GenBank/DDBJ databases">
        <title>Genomic Encyclopedia of Type Strains, Phase IV (KMG-V): Genome sequencing to study the core and pangenomes of soil and plant-associated prokaryotes.</title>
        <authorList>
            <person name="Whitman W."/>
        </authorList>
    </citation>
    <scope>NUCLEOTIDE SEQUENCE [LARGE SCALE GENOMIC DNA]</scope>
    <source>
        <strain evidence="2 3">PNA 200-10</strain>
    </source>
</reference>
<dbReference type="AlphaFoldDB" id="A0A2V2BMD9"/>
<dbReference type="RefSeq" id="WP_109716202.1">
    <property type="nucleotide sequence ID" value="NZ_CP125958.1"/>
</dbReference>
<evidence type="ECO:0000259" key="1">
    <source>
        <dbReference type="Pfam" id="PF10908"/>
    </source>
</evidence>
<dbReference type="Proteomes" id="UP000245981">
    <property type="component" value="Unassembled WGS sequence"/>
</dbReference>
<dbReference type="OrthoDB" id="6490254at2"/>
<organism evidence="2 3">
    <name type="scientific">Pantoea allii</name>
    <dbReference type="NCBI Taxonomy" id="574096"/>
    <lineage>
        <taxon>Bacteria</taxon>
        <taxon>Pseudomonadati</taxon>
        <taxon>Pseudomonadota</taxon>
        <taxon>Gammaproteobacteria</taxon>
        <taxon>Enterobacterales</taxon>
        <taxon>Erwiniaceae</taxon>
        <taxon>Pantoea</taxon>
    </lineage>
</organism>
<protein>
    <submittedName>
        <fullName evidence="2">Uncharacterized protein DUF2778</fullName>
    </submittedName>
</protein>
<evidence type="ECO:0000313" key="3">
    <source>
        <dbReference type="Proteomes" id="UP000245981"/>
    </source>
</evidence>
<dbReference type="GeneID" id="99737280"/>
<evidence type="ECO:0000313" key="2">
    <source>
        <dbReference type="EMBL" id="PWL00460.1"/>
    </source>
</evidence>
<sequence>MIDCILDFDKISADRKKLSLACPGIGNFDVFSGDVPFTNRAECTSIDHSAIPSGKYWIVDRPEGPWKSRLLTWGKDFATGNDHSTWFGLYRDDGSIDDHTFISGIQRSNFRIHPLRPDGSGTSWGCITFFRTSDFMSFRQSLLRVQKGKVKHTDLTTYGTVTVKGSVTGPCYVR</sequence>
<comment type="caution">
    <text evidence="2">The sequence shown here is derived from an EMBL/GenBank/DDBJ whole genome shotgun (WGS) entry which is preliminary data.</text>
</comment>